<dbReference type="AlphaFoldDB" id="A0A6J6HE81"/>
<accession>A0A6J6HE81</accession>
<feature type="region of interest" description="Disordered" evidence="1">
    <location>
        <begin position="68"/>
        <end position="87"/>
    </location>
</feature>
<name>A0A6J6HE81_9ZZZZ</name>
<evidence type="ECO:0000256" key="1">
    <source>
        <dbReference type="SAM" id="MobiDB-lite"/>
    </source>
</evidence>
<gene>
    <name evidence="2" type="ORF">UFOPK1827_01321</name>
</gene>
<organism evidence="2">
    <name type="scientific">freshwater metagenome</name>
    <dbReference type="NCBI Taxonomy" id="449393"/>
    <lineage>
        <taxon>unclassified sequences</taxon>
        <taxon>metagenomes</taxon>
        <taxon>ecological metagenomes</taxon>
    </lineage>
</organism>
<sequence>MCERNIARIGAKSFFVGIEFHSPETTRISQSQCAATIEVHNKSFPRGIFAMTRILKAIDRINTVKLQHASHPEAQPKRRSIITGVEQ</sequence>
<protein>
    <submittedName>
        <fullName evidence="2">Unannotated protein</fullName>
    </submittedName>
</protein>
<proteinExistence type="predicted"/>
<reference evidence="2" key="1">
    <citation type="submission" date="2020-05" db="EMBL/GenBank/DDBJ databases">
        <authorList>
            <person name="Chiriac C."/>
            <person name="Salcher M."/>
            <person name="Ghai R."/>
            <person name="Kavagutti S V."/>
        </authorList>
    </citation>
    <scope>NUCLEOTIDE SEQUENCE</scope>
</reference>
<dbReference type="EMBL" id="CAEZUO010000067">
    <property type="protein sequence ID" value="CAB4611707.1"/>
    <property type="molecule type" value="Genomic_DNA"/>
</dbReference>
<evidence type="ECO:0000313" key="2">
    <source>
        <dbReference type="EMBL" id="CAB4611707.1"/>
    </source>
</evidence>